<feature type="region of interest" description="Disordered" evidence="2">
    <location>
        <begin position="178"/>
        <end position="207"/>
    </location>
</feature>
<sequence length="362" mass="40496">MCPMPFFVAFEFFSVNRLAYSMPPRIRIRPCAMRVHLSASRPPIYRTYASLATSSATTPAFPLEQTARVNSPILRFPPTQPPSHKPAEVRKTQLHRQYDSLLRSAPLILLFQHNNIKADEWMGIRRELAKALEKVDTERVANGHDAIAHEIKLQVIQTGIFKHALRVVEFFKPEDNLLDHAQHPSDPRSATSAQVPKTTNSADDPRFTHSLSRLAHEKASNKKLRHDLEPLLSGPLVLLSFPDVSPQYLKSALSILQPSPQFPAPRRKANPDYYELPVQAGLQKLMLLGARVESKVFDQEGVKWVGGIDGGIDGLRAQLVAALQGIGASVTNTLEGASRSLYFTVESRRMDMEEKEKGDTKE</sequence>
<dbReference type="AlphaFoldDB" id="A0A9P9D8R7"/>
<evidence type="ECO:0000313" key="3">
    <source>
        <dbReference type="EMBL" id="KAH7114401.1"/>
    </source>
</evidence>
<keyword evidence="4" id="KW-1185">Reference proteome</keyword>
<organism evidence="3 4">
    <name type="scientific">Dendryphion nanum</name>
    <dbReference type="NCBI Taxonomy" id="256645"/>
    <lineage>
        <taxon>Eukaryota</taxon>
        <taxon>Fungi</taxon>
        <taxon>Dikarya</taxon>
        <taxon>Ascomycota</taxon>
        <taxon>Pezizomycotina</taxon>
        <taxon>Dothideomycetes</taxon>
        <taxon>Pleosporomycetidae</taxon>
        <taxon>Pleosporales</taxon>
        <taxon>Torulaceae</taxon>
        <taxon>Dendryphion</taxon>
    </lineage>
</organism>
<dbReference type="PANTHER" id="PTHR11560">
    <property type="entry name" value="39S RIBOSOMAL PROTEIN L10, MITOCHONDRIAL"/>
    <property type="match status" value="1"/>
</dbReference>
<gene>
    <name evidence="3" type="ORF">B0J11DRAFT_540914</name>
</gene>
<dbReference type="EMBL" id="JAGMWT010000017">
    <property type="protein sequence ID" value="KAH7114401.1"/>
    <property type="molecule type" value="Genomic_DNA"/>
</dbReference>
<reference evidence="3" key="1">
    <citation type="journal article" date="2021" name="Nat. Commun.">
        <title>Genetic determinants of endophytism in the Arabidopsis root mycobiome.</title>
        <authorList>
            <person name="Mesny F."/>
            <person name="Miyauchi S."/>
            <person name="Thiergart T."/>
            <person name="Pickel B."/>
            <person name="Atanasova L."/>
            <person name="Karlsson M."/>
            <person name="Huettel B."/>
            <person name="Barry K.W."/>
            <person name="Haridas S."/>
            <person name="Chen C."/>
            <person name="Bauer D."/>
            <person name="Andreopoulos W."/>
            <person name="Pangilinan J."/>
            <person name="LaButti K."/>
            <person name="Riley R."/>
            <person name="Lipzen A."/>
            <person name="Clum A."/>
            <person name="Drula E."/>
            <person name="Henrissat B."/>
            <person name="Kohler A."/>
            <person name="Grigoriev I.V."/>
            <person name="Martin F.M."/>
            <person name="Hacquard S."/>
        </authorList>
    </citation>
    <scope>NUCLEOTIDE SEQUENCE</scope>
    <source>
        <strain evidence="3">MPI-CAGE-CH-0243</strain>
    </source>
</reference>
<dbReference type="OrthoDB" id="360689at2759"/>
<dbReference type="SUPFAM" id="SSF160369">
    <property type="entry name" value="Ribosomal protein L10-like"/>
    <property type="match status" value="2"/>
</dbReference>
<accession>A0A9P9D8R7</accession>
<dbReference type="Gene3D" id="3.30.70.1730">
    <property type="match status" value="1"/>
</dbReference>
<evidence type="ECO:0000313" key="4">
    <source>
        <dbReference type="Proteomes" id="UP000700596"/>
    </source>
</evidence>
<dbReference type="InterPro" id="IPR043141">
    <property type="entry name" value="Ribosomal_uL10-like_sf"/>
</dbReference>
<feature type="compositionally biased region" description="Polar residues" evidence="2">
    <location>
        <begin position="188"/>
        <end position="202"/>
    </location>
</feature>
<proteinExistence type="inferred from homology"/>
<dbReference type="InterPro" id="IPR047865">
    <property type="entry name" value="Ribosomal_uL10_bac_type"/>
</dbReference>
<dbReference type="Proteomes" id="UP000700596">
    <property type="component" value="Unassembled WGS sequence"/>
</dbReference>
<evidence type="ECO:0000256" key="2">
    <source>
        <dbReference type="SAM" id="MobiDB-lite"/>
    </source>
</evidence>
<protein>
    <submittedName>
        <fullName evidence="3">Uncharacterized protein</fullName>
    </submittedName>
</protein>
<name>A0A9P9D8R7_9PLEO</name>
<comment type="similarity">
    <text evidence="1">Belongs to the universal ribosomal protein uL10 family.</text>
</comment>
<comment type="caution">
    <text evidence="3">The sequence shown here is derived from an EMBL/GenBank/DDBJ whole genome shotgun (WGS) entry which is preliminary data.</text>
</comment>
<evidence type="ECO:0000256" key="1">
    <source>
        <dbReference type="ARBA" id="ARBA00008889"/>
    </source>
</evidence>